<evidence type="ECO:0000256" key="1">
    <source>
        <dbReference type="ARBA" id="ARBA00023157"/>
    </source>
</evidence>
<dbReference type="InterPro" id="IPR009003">
    <property type="entry name" value="Peptidase_S1_PA"/>
</dbReference>
<gene>
    <name evidence="3" type="ORF">C2E20_1190</name>
</gene>
<organism evidence="3 4">
    <name type="scientific">Micractinium conductrix</name>
    <dbReference type="NCBI Taxonomy" id="554055"/>
    <lineage>
        <taxon>Eukaryota</taxon>
        <taxon>Viridiplantae</taxon>
        <taxon>Chlorophyta</taxon>
        <taxon>core chlorophytes</taxon>
        <taxon>Trebouxiophyceae</taxon>
        <taxon>Chlorellales</taxon>
        <taxon>Chlorellaceae</taxon>
        <taxon>Chlorella clade</taxon>
        <taxon>Micractinium</taxon>
    </lineage>
</organism>
<evidence type="ECO:0000313" key="4">
    <source>
        <dbReference type="Proteomes" id="UP000239649"/>
    </source>
</evidence>
<reference evidence="3 4" key="1">
    <citation type="journal article" date="2018" name="Plant J.">
        <title>Genome sequences of Chlorella sorokiniana UTEX 1602 and Micractinium conductrix SAG 241.80: implications to maltose excretion by a green alga.</title>
        <authorList>
            <person name="Arriola M.B."/>
            <person name="Velmurugan N."/>
            <person name="Zhang Y."/>
            <person name="Plunkett M.H."/>
            <person name="Hondzo H."/>
            <person name="Barney B.M."/>
        </authorList>
    </citation>
    <scope>NUCLEOTIDE SEQUENCE [LARGE SCALE GENOMIC DNA]</scope>
    <source>
        <strain evidence="3 4">SAG 241.80</strain>
    </source>
</reference>
<dbReference type="InterPro" id="IPR001314">
    <property type="entry name" value="Peptidase_S1A"/>
</dbReference>
<dbReference type="GO" id="GO:0006508">
    <property type="term" value="P:proteolysis"/>
    <property type="evidence" value="ECO:0007669"/>
    <property type="project" value="InterPro"/>
</dbReference>
<evidence type="ECO:0000259" key="2">
    <source>
        <dbReference type="PROSITE" id="PS50240"/>
    </source>
</evidence>
<dbReference type="PRINTS" id="PR00722">
    <property type="entry name" value="CHYMOTRYPSIN"/>
</dbReference>
<dbReference type="InterPro" id="IPR043504">
    <property type="entry name" value="Peptidase_S1_PA_chymotrypsin"/>
</dbReference>
<dbReference type="PANTHER" id="PTHR24271:SF50">
    <property type="match status" value="1"/>
</dbReference>
<dbReference type="AlphaFoldDB" id="A0A2P6VP95"/>
<dbReference type="PROSITE" id="PS50240">
    <property type="entry name" value="TRYPSIN_DOM"/>
    <property type="match status" value="1"/>
</dbReference>
<name>A0A2P6VP95_9CHLO</name>
<evidence type="ECO:0000313" key="3">
    <source>
        <dbReference type="EMBL" id="PSC75924.1"/>
    </source>
</evidence>
<dbReference type="OrthoDB" id="4915747at2759"/>
<proteinExistence type="predicted"/>
<dbReference type="InterPro" id="IPR001254">
    <property type="entry name" value="Trypsin_dom"/>
</dbReference>
<sequence>MVRLHVPAQRQDTSTAFCGGALLDERTVLTGRRGQPWNRSEVVVEAAGGALFNVTSIFVHPGFDQLAFESDNDAVLASKAAPAVGGAPANDLALLQLAAPVAAPATSASLPTAATPLPAGTEVQVAGWGVTDDVGPGDRMQDDLRWARLLVLPTDSVVDVYADNLLAGGTGGNTCSGDSGCCATPLGQRRWWE</sequence>
<keyword evidence="4" id="KW-1185">Reference proteome</keyword>
<dbReference type="Proteomes" id="UP000239649">
    <property type="component" value="Unassembled WGS sequence"/>
</dbReference>
<keyword evidence="1" id="KW-1015">Disulfide bond</keyword>
<accession>A0A2P6VP95</accession>
<dbReference type="SUPFAM" id="SSF50494">
    <property type="entry name" value="Trypsin-like serine proteases"/>
    <property type="match status" value="1"/>
</dbReference>
<dbReference type="STRING" id="554055.A0A2P6VP95"/>
<feature type="domain" description="Peptidase S1" evidence="2">
    <location>
        <begin position="1"/>
        <end position="180"/>
    </location>
</feature>
<dbReference type="EMBL" id="LHPF02000002">
    <property type="protein sequence ID" value="PSC75924.1"/>
    <property type="molecule type" value="Genomic_DNA"/>
</dbReference>
<dbReference type="GO" id="GO:0004252">
    <property type="term" value="F:serine-type endopeptidase activity"/>
    <property type="evidence" value="ECO:0007669"/>
    <property type="project" value="InterPro"/>
</dbReference>
<protein>
    <submittedName>
        <fullName evidence="3">Serine endopeptidase</fullName>
    </submittedName>
</protein>
<dbReference type="PANTHER" id="PTHR24271">
    <property type="entry name" value="KALLIKREIN-RELATED"/>
    <property type="match status" value="1"/>
</dbReference>
<comment type="caution">
    <text evidence="3">The sequence shown here is derived from an EMBL/GenBank/DDBJ whole genome shotgun (WGS) entry which is preliminary data.</text>
</comment>
<dbReference type="Gene3D" id="2.40.10.10">
    <property type="entry name" value="Trypsin-like serine proteases"/>
    <property type="match status" value="1"/>
</dbReference>
<dbReference type="SMART" id="SM00020">
    <property type="entry name" value="Tryp_SPc"/>
    <property type="match status" value="1"/>
</dbReference>
<dbReference type="Pfam" id="PF00089">
    <property type="entry name" value="Trypsin"/>
    <property type="match status" value="1"/>
</dbReference>